<dbReference type="EMBL" id="AEVN01000045">
    <property type="protein sequence ID" value="EFY04890.1"/>
    <property type="molecule type" value="Genomic_DNA"/>
</dbReference>
<dbReference type="PANTHER" id="PTHR30373">
    <property type="entry name" value="UPF0603 PROTEIN YGCG"/>
    <property type="match status" value="1"/>
</dbReference>
<feature type="signal peptide" evidence="2">
    <location>
        <begin position="1"/>
        <end position="23"/>
    </location>
</feature>
<evidence type="ECO:0000313" key="4">
    <source>
        <dbReference type="EMBL" id="EFY04890.1"/>
    </source>
</evidence>
<dbReference type="Proteomes" id="UP000004923">
    <property type="component" value="Unassembled WGS sequence"/>
</dbReference>
<dbReference type="Gene3D" id="3.10.310.50">
    <property type="match status" value="1"/>
</dbReference>
<dbReference type="InterPro" id="IPR007621">
    <property type="entry name" value="TPM_dom"/>
</dbReference>
<feature type="region of interest" description="Disordered" evidence="1">
    <location>
        <begin position="228"/>
        <end position="259"/>
    </location>
</feature>
<dbReference type="OrthoDB" id="9806054at2"/>
<proteinExistence type="predicted"/>
<name>E8LE71_9FIRM</name>
<evidence type="ECO:0000259" key="3">
    <source>
        <dbReference type="Pfam" id="PF04536"/>
    </source>
</evidence>
<dbReference type="Pfam" id="PF04536">
    <property type="entry name" value="TPM_phosphatase"/>
    <property type="match status" value="1"/>
</dbReference>
<protein>
    <recommendedName>
        <fullName evidence="3">TPM domain-containing protein</fullName>
    </recommendedName>
</protein>
<keyword evidence="5" id="KW-1185">Reference proteome</keyword>
<keyword evidence="2" id="KW-0732">Signal</keyword>
<accession>E8LE71</accession>
<sequence>MRKLFAILTMLAALMLASVTAFAAPSLVDNAKVLTPQQRQEVLAELHKQEQAHNVRIAVVTMKTIGGAVPGEYANKLLDDVYNDGQKGNMVLLQVTNTRKWYIATDKQLKQVIVGNEGIEYMSKPMVAEFKKNDYAQGYITYAQKAGELLEYYEKEGEPWDPNAGFNWFALVIAAGIGGAVAYGCRALLISGMSNVQEAVEANAYLDKQTFALTHSNDTYLYTNISAVPKSKSSGGSSDDGSVSESSSDDDHGGGGGSY</sequence>
<dbReference type="HOGENOM" id="CLU_060109_0_0_9"/>
<dbReference type="PANTHER" id="PTHR30373:SF2">
    <property type="entry name" value="UPF0603 PROTEIN YGCG"/>
    <property type="match status" value="1"/>
</dbReference>
<reference evidence="4 5" key="1">
    <citation type="submission" date="2011-01" db="EMBL/GenBank/DDBJ databases">
        <authorList>
            <person name="Weinstock G."/>
            <person name="Sodergren E."/>
            <person name="Clifton S."/>
            <person name="Fulton L."/>
            <person name="Fulton B."/>
            <person name="Courtney L."/>
            <person name="Fronick C."/>
            <person name="Harrison M."/>
            <person name="Strong C."/>
            <person name="Farmer C."/>
            <person name="Delahaunty K."/>
            <person name="Markovic C."/>
            <person name="Hall O."/>
            <person name="Minx P."/>
            <person name="Tomlinson C."/>
            <person name="Mitreva M."/>
            <person name="Hou S."/>
            <person name="Chen J."/>
            <person name="Wollam A."/>
            <person name="Pepin K.H."/>
            <person name="Johnson M."/>
            <person name="Bhonagiri V."/>
            <person name="Zhang X."/>
            <person name="Suruliraj S."/>
            <person name="Warren W."/>
            <person name="Chinwalla A."/>
            <person name="Mardis E.R."/>
            <person name="Wilson R.K."/>
        </authorList>
    </citation>
    <scope>NUCLEOTIDE SEQUENCE [LARGE SCALE GENOMIC DNA]</scope>
    <source>
        <strain evidence="4 5">YIT 12067</strain>
    </source>
</reference>
<feature type="chain" id="PRO_5003226601" description="TPM domain-containing protein" evidence="2">
    <location>
        <begin position="24"/>
        <end position="259"/>
    </location>
</feature>
<dbReference type="AlphaFoldDB" id="E8LE71"/>
<organism evidence="4 5">
    <name type="scientific">Phascolarctobacterium succinatutens YIT 12067</name>
    <dbReference type="NCBI Taxonomy" id="626939"/>
    <lineage>
        <taxon>Bacteria</taxon>
        <taxon>Bacillati</taxon>
        <taxon>Bacillota</taxon>
        <taxon>Negativicutes</taxon>
        <taxon>Acidaminococcales</taxon>
        <taxon>Acidaminococcaceae</taxon>
        <taxon>Phascolarctobacterium</taxon>
    </lineage>
</organism>
<gene>
    <name evidence="4" type="ORF">HMPREF9443_01142</name>
</gene>
<feature type="compositionally biased region" description="Low complexity" evidence="1">
    <location>
        <begin position="231"/>
        <end position="246"/>
    </location>
</feature>
<dbReference type="eggNOG" id="COG1512">
    <property type="taxonomic scope" value="Bacteria"/>
</dbReference>
<evidence type="ECO:0000256" key="2">
    <source>
        <dbReference type="SAM" id="SignalP"/>
    </source>
</evidence>
<feature type="domain" description="TPM" evidence="3">
    <location>
        <begin position="28"/>
        <end position="147"/>
    </location>
</feature>
<evidence type="ECO:0000313" key="5">
    <source>
        <dbReference type="Proteomes" id="UP000004923"/>
    </source>
</evidence>
<comment type="caution">
    <text evidence="4">The sequence shown here is derived from an EMBL/GenBank/DDBJ whole genome shotgun (WGS) entry which is preliminary data.</text>
</comment>
<evidence type="ECO:0000256" key="1">
    <source>
        <dbReference type="SAM" id="MobiDB-lite"/>
    </source>
</evidence>
<dbReference type="RefSeq" id="WP_009145507.1">
    <property type="nucleotide sequence ID" value="NZ_GL830884.1"/>
</dbReference>